<evidence type="ECO:0000313" key="3">
    <source>
        <dbReference type="Proteomes" id="UP000185511"/>
    </source>
</evidence>
<evidence type="ECO:0000313" key="2">
    <source>
        <dbReference type="EMBL" id="APU18006.1"/>
    </source>
</evidence>
<dbReference type="EMBL" id="CP016076">
    <property type="protein sequence ID" value="APU18006.1"/>
    <property type="molecule type" value="Genomic_DNA"/>
</dbReference>
<dbReference type="Pfam" id="PF00561">
    <property type="entry name" value="Abhydrolase_1"/>
    <property type="match status" value="1"/>
</dbReference>
<dbReference type="RefSeq" id="WP_075744415.1">
    <property type="nucleotide sequence ID" value="NZ_CP016076.1"/>
</dbReference>
<feature type="domain" description="AB hydrolase-1" evidence="1">
    <location>
        <begin position="23"/>
        <end position="248"/>
    </location>
</feature>
<keyword evidence="2" id="KW-0012">Acyltransferase</keyword>
<evidence type="ECO:0000259" key="1">
    <source>
        <dbReference type="Pfam" id="PF00561"/>
    </source>
</evidence>
<dbReference type="GO" id="GO:0016787">
    <property type="term" value="F:hydrolase activity"/>
    <property type="evidence" value="ECO:0007669"/>
    <property type="project" value="UniProtKB-KW"/>
</dbReference>
<protein>
    <submittedName>
        <fullName evidence="2">Hydrolase or acyltransferase of alpha/beta superfamily</fullName>
    </submittedName>
</protein>
<proteinExistence type="predicted"/>
<gene>
    <name evidence="2" type="ORF">UA74_30075</name>
</gene>
<dbReference type="GO" id="GO:0016020">
    <property type="term" value="C:membrane"/>
    <property type="evidence" value="ECO:0007669"/>
    <property type="project" value="TreeGrafter"/>
</dbReference>
<dbReference type="Proteomes" id="UP000185511">
    <property type="component" value="Chromosome"/>
</dbReference>
<dbReference type="Gene3D" id="3.40.50.1820">
    <property type="entry name" value="alpha/beta hydrolase"/>
    <property type="match status" value="1"/>
</dbReference>
<dbReference type="PRINTS" id="PR00111">
    <property type="entry name" value="ABHYDROLASE"/>
</dbReference>
<dbReference type="InterPro" id="IPR000073">
    <property type="entry name" value="AB_hydrolase_1"/>
</dbReference>
<name>A0AAC9PVM0_9PSEU</name>
<dbReference type="PANTHER" id="PTHR43798:SF33">
    <property type="entry name" value="HYDROLASE, PUTATIVE (AFU_ORTHOLOGUE AFUA_2G14860)-RELATED"/>
    <property type="match status" value="1"/>
</dbReference>
<dbReference type="PANTHER" id="PTHR43798">
    <property type="entry name" value="MONOACYLGLYCEROL LIPASE"/>
    <property type="match status" value="1"/>
</dbReference>
<dbReference type="SUPFAM" id="SSF53474">
    <property type="entry name" value="alpha/beta-Hydrolases"/>
    <property type="match status" value="1"/>
</dbReference>
<keyword evidence="3" id="KW-1185">Reference proteome</keyword>
<reference evidence="3" key="1">
    <citation type="submission" date="2016-06" db="EMBL/GenBank/DDBJ databases">
        <title>Complete genome sequence of Actinoalloteichus fjordicus DSM 46855 (=ADI127-17), type strain of the new species Actinoalloteichus fjordicus.</title>
        <authorList>
            <person name="Ruckert C."/>
            <person name="Nouioui I."/>
            <person name="Willmese J."/>
            <person name="van Wezel G."/>
            <person name="Klenk H.-P."/>
            <person name="Kalinowski J."/>
            <person name="Zotchev S.B."/>
        </authorList>
    </citation>
    <scope>NUCLEOTIDE SEQUENCE [LARGE SCALE GENOMIC DNA]</scope>
    <source>
        <strain evidence="3">ADI127-7</strain>
    </source>
</reference>
<sequence>MTSISRSDTPALTRLVRGTGPGVLLAHGGGGGAEANFGPLLDGLAAEYTVVGPDYPGAGRTPRSTRPLDIDVLADQLVAAAVEEGLDTFAVVGYSMGAPLAVRAARRHPDRVRALVLTAGFAVAGPRLRHAVRLWKGLLEHGDEALLGSFLTIIAGGVPYLDGLSGEQIDGIAAHTARTVPSGTPEHVDLAGRMDVRADLPHIAVPTLVISTTEDLLATPASQRELAEGIPAARLVDIDTGHLPFVEQPEQWSKLIHGFLGEVHRR</sequence>
<dbReference type="InterPro" id="IPR029058">
    <property type="entry name" value="AB_hydrolase_fold"/>
</dbReference>
<keyword evidence="2" id="KW-0378">Hydrolase</keyword>
<dbReference type="AlphaFoldDB" id="A0AAC9PVM0"/>
<dbReference type="GO" id="GO:0016746">
    <property type="term" value="F:acyltransferase activity"/>
    <property type="evidence" value="ECO:0007669"/>
    <property type="project" value="UniProtKB-KW"/>
</dbReference>
<keyword evidence="2" id="KW-0808">Transferase</keyword>
<organism evidence="2 3">
    <name type="scientific">Actinoalloteichus fjordicus</name>
    <dbReference type="NCBI Taxonomy" id="1612552"/>
    <lineage>
        <taxon>Bacteria</taxon>
        <taxon>Bacillati</taxon>
        <taxon>Actinomycetota</taxon>
        <taxon>Actinomycetes</taxon>
        <taxon>Pseudonocardiales</taxon>
        <taxon>Pseudonocardiaceae</taxon>
        <taxon>Actinoalloteichus</taxon>
    </lineage>
</organism>
<accession>A0AAC9PVM0</accession>
<dbReference type="InterPro" id="IPR050266">
    <property type="entry name" value="AB_hydrolase_sf"/>
</dbReference>
<dbReference type="KEGG" id="acad:UA74_30075"/>